<protein>
    <submittedName>
        <fullName evidence="2">Uncharacterized protein</fullName>
    </submittedName>
</protein>
<dbReference type="EnsemblMetazoa" id="GBRI008733-RA">
    <property type="protein sequence ID" value="GBRI008733-PA"/>
    <property type="gene ID" value="GBRI008733"/>
</dbReference>
<evidence type="ECO:0000256" key="1">
    <source>
        <dbReference type="SAM" id="Phobius"/>
    </source>
</evidence>
<name>A0A1A9W7B9_9MUSC</name>
<reference evidence="3" key="1">
    <citation type="submission" date="2014-03" db="EMBL/GenBank/DDBJ databases">
        <authorList>
            <person name="Aksoy S."/>
            <person name="Warren W."/>
            <person name="Wilson R.K."/>
        </authorList>
    </citation>
    <scope>NUCLEOTIDE SEQUENCE [LARGE SCALE GENOMIC DNA]</scope>
    <source>
        <strain evidence="3">IAEA</strain>
    </source>
</reference>
<keyword evidence="1" id="KW-1133">Transmembrane helix</keyword>
<evidence type="ECO:0000313" key="3">
    <source>
        <dbReference type="Proteomes" id="UP000091820"/>
    </source>
</evidence>
<proteinExistence type="predicted"/>
<dbReference type="VEuPathDB" id="VectorBase:GBRI008733"/>
<keyword evidence="1" id="KW-0812">Transmembrane</keyword>
<accession>A0A1A9W7B9</accession>
<keyword evidence="1" id="KW-0472">Membrane</keyword>
<feature type="transmembrane region" description="Helical" evidence="1">
    <location>
        <begin position="20"/>
        <end position="41"/>
    </location>
</feature>
<sequence>MVGRDLCVMNAKCIQAVNMVLAMALPGPVDVIPIGVAYYAIKI</sequence>
<keyword evidence="3" id="KW-1185">Reference proteome</keyword>
<reference evidence="2" key="2">
    <citation type="submission" date="2020-05" db="UniProtKB">
        <authorList>
            <consortium name="EnsemblMetazoa"/>
        </authorList>
    </citation>
    <scope>IDENTIFICATION</scope>
    <source>
        <strain evidence="2">IAEA</strain>
    </source>
</reference>
<dbReference type="AlphaFoldDB" id="A0A1A9W7B9"/>
<dbReference type="Proteomes" id="UP000091820">
    <property type="component" value="Unassembled WGS sequence"/>
</dbReference>
<evidence type="ECO:0000313" key="2">
    <source>
        <dbReference type="EnsemblMetazoa" id="GBRI008733-PA"/>
    </source>
</evidence>
<organism evidence="2 3">
    <name type="scientific">Glossina brevipalpis</name>
    <dbReference type="NCBI Taxonomy" id="37001"/>
    <lineage>
        <taxon>Eukaryota</taxon>
        <taxon>Metazoa</taxon>
        <taxon>Ecdysozoa</taxon>
        <taxon>Arthropoda</taxon>
        <taxon>Hexapoda</taxon>
        <taxon>Insecta</taxon>
        <taxon>Pterygota</taxon>
        <taxon>Neoptera</taxon>
        <taxon>Endopterygota</taxon>
        <taxon>Diptera</taxon>
        <taxon>Brachycera</taxon>
        <taxon>Muscomorpha</taxon>
        <taxon>Hippoboscoidea</taxon>
        <taxon>Glossinidae</taxon>
        <taxon>Glossina</taxon>
    </lineage>
</organism>